<dbReference type="Pfam" id="PF00990">
    <property type="entry name" value="GGDEF"/>
    <property type="match status" value="1"/>
</dbReference>
<dbReference type="SUPFAM" id="SSF55073">
    <property type="entry name" value="Nucleotide cyclase"/>
    <property type="match status" value="1"/>
</dbReference>
<feature type="non-terminal residue" evidence="3">
    <location>
        <position position="1"/>
    </location>
</feature>
<dbReference type="SMART" id="SM00267">
    <property type="entry name" value="GGDEF"/>
    <property type="match status" value="1"/>
</dbReference>
<dbReference type="EMBL" id="PCTU01000125">
    <property type="protein sequence ID" value="PIP87608.1"/>
    <property type="molecule type" value="Genomic_DNA"/>
</dbReference>
<proteinExistence type="predicted"/>
<reference evidence="3 4" key="1">
    <citation type="submission" date="2017-09" db="EMBL/GenBank/DDBJ databases">
        <title>Depth-based differentiation of microbial function through sediment-hosted aquifers and enrichment of novel symbionts in the deep terrestrial subsurface.</title>
        <authorList>
            <person name="Probst A.J."/>
            <person name="Ladd B."/>
            <person name="Jarett J.K."/>
            <person name="Geller-Mcgrath D.E."/>
            <person name="Sieber C.M."/>
            <person name="Emerson J.B."/>
            <person name="Anantharaman K."/>
            <person name="Thomas B.C."/>
            <person name="Malmstrom R."/>
            <person name="Stieglmeier M."/>
            <person name="Klingl A."/>
            <person name="Woyke T."/>
            <person name="Ryan C.M."/>
            <person name="Banfield J.F."/>
        </authorList>
    </citation>
    <scope>NUCLEOTIDE SEQUENCE [LARGE SCALE GENOMIC DNA]</scope>
    <source>
        <strain evidence="3">CG22_combo_CG10-13_8_21_14_all_01_47_9</strain>
    </source>
</reference>
<dbReference type="PROSITE" id="PS50887">
    <property type="entry name" value="GGDEF"/>
    <property type="match status" value="1"/>
</dbReference>
<protein>
    <recommendedName>
        <fullName evidence="2">GGDEF domain-containing protein</fullName>
    </recommendedName>
</protein>
<accession>A0A2H0E0E5</accession>
<dbReference type="Proteomes" id="UP000229981">
    <property type="component" value="Unassembled WGS sequence"/>
</dbReference>
<feature type="coiled-coil region" evidence="1">
    <location>
        <begin position="37"/>
        <end position="64"/>
    </location>
</feature>
<evidence type="ECO:0000259" key="2">
    <source>
        <dbReference type="PROSITE" id="PS50887"/>
    </source>
</evidence>
<name>A0A2H0E0E5_9BACT</name>
<comment type="caution">
    <text evidence="3">The sequence shown here is derived from an EMBL/GenBank/DDBJ whole genome shotgun (WGS) entry which is preliminary data.</text>
</comment>
<dbReference type="Gene3D" id="3.30.70.270">
    <property type="match status" value="1"/>
</dbReference>
<keyword evidence="1" id="KW-0175">Coiled coil</keyword>
<feature type="domain" description="GGDEF" evidence="2">
    <location>
        <begin position="95"/>
        <end position="209"/>
    </location>
</feature>
<gene>
    <name evidence="3" type="ORF">COW80_04845</name>
</gene>
<evidence type="ECO:0000313" key="3">
    <source>
        <dbReference type="EMBL" id="PIP87608.1"/>
    </source>
</evidence>
<evidence type="ECO:0000313" key="4">
    <source>
        <dbReference type="Proteomes" id="UP000229981"/>
    </source>
</evidence>
<dbReference type="InterPro" id="IPR000160">
    <property type="entry name" value="GGDEF_dom"/>
</dbReference>
<dbReference type="InterPro" id="IPR029787">
    <property type="entry name" value="Nucleotide_cyclase"/>
</dbReference>
<dbReference type="AlphaFoldDB" id="A0A2H0E0E5"/>
<sequence length="209" mass="22563">KQEHQEEQAKNGHPEPAINVSGLLSMEGLSPEAQHALERMAAEVEPLRRQLIHAQEELAQAREDAYRDPVVPALNRRGFLAELEKLIHRLGHIEARPALILVHLANGDDIRRAHGLGALDAALRLTNDVLGADSHQAMVMGCLGGCDFALVVLEDGIEGARRKAGELEAALRATHTVQGLFLEARTGVALLEPGMTAEAAISAADRDLR</sequence>
<dbReference type="InterPro" id="IPR043128">
    <property type="entry name" value="Rev_trsase/Diguanyl_cyclase"/>
</dbReference>
<organism evidence="3 4">
    <name type="scientific">Candidatus Beckwithbacteria bacterium CG22_combo_CG10-13_8_21_14_all_01_47_9</name>
    <dbReference type="NCBI Taxonomy" id="1974496"/>
    <lineage>
        <taxon>Bacteria</taxon>
        <taxon>Candidatus Beckwithiibacteriota</taxon>
    </lineage>
</organism>
<evidence type="ECO:0000256" key="1">
    <source>
        <dbReference type="SAM" id="Coils"/>
    </source>
</evidence>